<organism evidence="1 2">
    <name type="scientific">Metabacillus niabensis</name>
    <dbReference type="NCBI Taxonomy" id="324854"/>
    <lineage>
        <taxon>Bacteria</taxon>
        <taxon>Bacillati</taxon>
        <taxon>Bacillota</taxon>
        <taxon>Bacilli</taxon>
        <taxon>Bacillales</taxon>
        <taxon>Bacillaceae</taxon>
        <taxon>Metabacillus</taxon>
    </lineage>
</organism>
<accession>A0ABT9Z1F6</accession>
<dbReference type="RefSeq" id="WP_145584425.1">
    <property type="nucleotide sequence ID" value="NZ_JAUSTZ010000004.1"/>
</dbReference>
<proteinExistence type="predicted"/>
<evidence type="ECO:0000313" key="1">
    <source>
        <dbReference type="EMBL" id="MDQ0226088.1"/>
    </source>
</evidence>
<dbReference type="InterPro" id="IPR025851">
    <property type="entry name" value="SUKH-4"/>
</dbReference>
<dbReference type="Proteomes" id="UP001232245">
    <property type="component" value="Unassembled WGS sequence"/>
</dbReference>
<reference evidence="1 2" key="1">
    <citation type="submission" date="2023-07" db="EMBL/GenBank/DDBJ databases">
        <title>Genomic Encyclopedia of Type Strains, Phase IV (KMG-IV): sequencing the most valuable type-strain genomes for metagenomic binning, comparative biology and taxonomic classification.</title>
        <authorList>
            <person name="Goeker M."/>
        </authorList>
    </citation>
    <scope>NUCLEOTIDE SEQUENCE [LARGE SCALE GENOMIC DNA]</scope>
    <source>
        <strain evidence="1 2">DSM 17723</strain>
    </source>
</reference>
<evidence type="ECO:0000313" key="2">
    <source>
        <dbReference type="Proteomes" id="UP001232245"/>
    </source>
</evidence>
<evidence type="ECO:0008006" key="3">
    <source>
        <dbReference type="Google" id="ProtNLM"/>
    </source>
</evidence>
<comment type="caution">
    <text evidence="1">The sequence shown here is derived from an EMBL/GenBank/DDBJ whole genome shotgun (WGS) entry which is preliminary data.</text>
</comment>
<dbReference type="EMBL" id="JAUSTZ010000004">
    <property type="protein sequence ID" value="MDQ0226088.1"/>
    <property type="molecule type" value="Genomic_DNA"/>
</dbReference>
<sequence length="183" mass="20884">MIQPEEFNKKWDVSKDGPLIKFNDEDLINLNVSDEVKRFLAIGGLPESSPPYLEFSSSQSIGRPISNVLNMQGVFRKYLFLGSTSYGDPICIIEQEEKIVFLNSSNNYEEVFINSSLNQFAECLLLFSKMIDKAIEVNGEDALIDNDIPESAINWLTKEFNRIDPKCLENDSFWVVEIENLTN</sequence>
<name>A0ABT9Z1F6_9BACI</name>
<dbReference type="Pfam" id="PF14435">
    <property type="entry name" value="SUKH-4"/>
    <property type="match status" value="1"/>
</dbReference>
<keyword evidence="2" id="KW-1185">Reference proteome</keyword>
<gene>
    <name evidence="1" type="ORF">J2S02_002433</name>
</gene>
<protein>
    <recommendedName>
        <fullName evidence="3">SUKH-4 immunity protein</fullName>
    </recommendedName>
</protein>